<accession>A0ABW2YGY8</accession>
<dbReference type="InterPro" id="IPR014729">
    <property type="entry name" value="Rossmann-like_a/b/a_fold"/>
</dbReference>
<dbReference type="Proteomes" id="UP001597110">
    <property type="component" value="Unassembled WGS sequence"/>
</dbReference>
<dbReference type="Gene3D" id="3.40.50.620">
    <property type="entry name" value="HUPs"/>
    <property type="match status" value="1"/>
</dbReference>
<dbReference type="Pfam" id="PF01507">
    <property type="entry name" value="PAPS_reduct"/>
    <property type="match status" value="1"/>
</dbReference>
<dbReference type="EMBL" id="JBHTIF010000001">
    <property type="protein sequence ID" value="MFD0726173.1"/>
    <property type="molecule type" value="Genomic_DNA"/>
</dbReference>
<dbReference type="NCBIfam" id="TIGR02057">
    <property type="entry name" value="PAPS_reductase"/>
    <property type="match status" value="1"/>
</dbReference>
<keyword evidence="2 3" id="KW-0560">Oxidoreductase</keyword>
<dbReference type="EC" id="1.8.4.8" evidence="3"/>
<dbReference type="InterPro" id="IPR002500">
    <property type="entry name" value="PAPS_reduct_dom"/>
</dbReference>
<dbReference type="PANTHER" id="PTHR46509:SF1">
    <property type="entry name" value="PHOSPHOADENOSINE PHOSPHOSULFATE REDUCTASE"/>
    <property type="match status" value="1"/>
</dbReference>
<name>A0ABW2YGY8_9GAMM</name>
<evidence type="ECO:0000256" key="2">
    <source>
        <dbReference type="ARBA" id="ARBA00023002"/>
    </source>
</evidence>
<dbReference type="NCBIfam" id="NF002537">
    <property type="entry name" value="PRK02090.1"/>
    <property type="match status" value="1"/>
</dbReference>
<evidence type="ECO:0000256" key="1">
    <source>
        <dbReference type="ARBA" id="ARBA00009732"/>
    </source>
</evidence>
<dbReference type="SUPFAM" id="SSF52402">
    <property type="entry name" value="Adenine nucleotide alpha hydrolases-like"/>
    <property type="match status" value="1"/>
</dbReference>
<organism evidence="5 6">
    <name type="scientific">Lysobacter brunescens</name>
    <dbReference type="NCBI Taxonomy" id="262323"/>
    <lineage>
        <taxon>Bacteria</taxon>
        <taxon>Pseudomonadati</taxon>
        <taxon>Pseudomonadota</taxon>
        <taxon>Gammaproteobacteria</taxon>
        <taxon>Lysobacterales</taxon>
        <taxon>Lysobacteraceae</taxon>
        <taxon>Lysobacter</taxon>
    </lineage>
</organism>
<dbReference type="GO" id="GO:0004604">
    <property type="term" value="F:phosphoadenylyl-sulfate reductase (thioredoxin) activity"/>
    <property type="evidence" value="ECO:0007669"/>
    <property type="project" value="UniProtKB-EC"/>
</dbReference>
<comment type="similarity">
    <text evidence="1 3">Belongs to the PAPS reductase family. CysH subfamily.</text>
</comment>
<dbReference type="NCBIfam" id="TIGR00434">
    <property type="entry name" value="cysH"/>
    <property type="match status" value="1"/>
</dbReference>
<feature type="active site" description="Nucleophile; cysteine thiosulfonate intermediate" evidence="3">
    <location>
        <position position="234"/>
    </location>
</feature>
<reference evidence="6" key="1">
    <citation type="journal article" date="2019" name="Int. J. Syst. Evol. Microbiol.">
        <title>The Global Catalogue of Microorganisms (GCM) 10K type strain sequencing project: providing services to taxonomists for standard genome sequencing and annotation.</title>
        <authorList>
            <consortium name="The Broad Institute Genomics Platform"/>
            <consortium name="The Broad Institute Genome Sequencing Center for Infectious Disease"/>
            <person name="Wu L."/>
            <person name="Ma J."/>
        </authorList>
    </citation>
    <scope>NUCLEOTIDE SEQUENCE [LARGE SCALE GENOMIC DNA]</scope>
    <source>
        <strain evidence="6">CCUG 55585</strain>
    </source>
</reference>
<dbReference type="PANTHER" id="PTHR46509">
    <property type="entry name" value="PHOSPHOADENOSINE PHOSPHOSULFATE REDUCTASE"/>
    <property type="match status" value="1"/>
</dbReference>
<dbReference type="HAMAP" id="MF_00063">
    <property type="entry name" value="CysH"/>
    <property type="match status" value="1"/>
</dbReference>
<dbReference type="RefSeq" id="WP_386823729.1">
    <property type="nucleotide sequence ID" value="NZ_JBHTIF010000001.1"/>
</dbReference>
<comment type="caution">
    <text evidence="3">Lacks conserved residue(s) required for the propagation of feature annotation.</text>
</comment>
<sequence length="249" mass="28414">MSLPDPVTAAESPQALAELNRWLGARSAPERVEWALEHLAGNHALSSSFGAQAAVALHMTTQVKPDIPVIVVDTGYLFPETYRFIDELTERLKLNLHVYRPQVGIAWMEARHGKLWEQGLEGLKHYNQIRKVEPMQRALRELDVRTWIAGLRRSQSSSRAGAGFLELRDNRWKLQPIVDWSDYDVWKYLESNGLPYHPLWHEGYVSIGDTHTTRPLEAGMSEEDTRFFGLKRECGLHEDWGTESLAKSA</sequence>
<evidence type="ECO:0000256" key="3">
    <source>
        <dbReference type="HAMAP-Rule" id="MF_00063"/>
    </source>
</evidence>
<comment type="function">
    <text evidence="3">Catalyzes the formation of sulfite from phosphoadenosine 5'-phosphosulfate (PAPS) using thioredoxin as an electron donor.</text>
</comment>
<protein>
    <recommendedName>
        <fullName evidence="3">Phosphoadenosine 5'-phosphosulfate reductase</fullName>
        <shortName evidence="3">PAPS reductase</shortName>
        <ecNumber evidence="3">1.8.4.8</ecNumber>
    </recommendedName>
    <alternativeName>
        <fullName evidence="3">3'-phosphoadenylylsulfate reductase</fullName>
    </alternativeName>
    <alternativeName>
        <fullName evidence="3">PAPS reductase, thioredoxin dependent</fullName>
    </alternativeName>
    <alternativeName>
        <fullName evidence="3">PAPS sulfotransferase</fullName>
    </alternativeName>
    <alternativeName>
        <fullName evidence="3">PAdoPS reductase</fullName>
    </alternativeName>
</protein>
<feature type="domain" description="Phosphoadenosine phosphosulphate reductase" evidence="4">
    <location>
        <begin position="43"/>
        <end position="215"/>
    </location>
</feature>
<comment type="pathway">
    <text evidence="3">Sulfur metabolism; hydrogen sulfide biosynthesis; sulfite from sulfate: step 3/3.</text>
</comment>
<proteinExistence type="inferred from homology"/>
<keyword evidence="3" id="KW-0963">Cytoplasm</keyword>
<dbReference type="InterPro" id="IPR004511">
    <property type="entry name" value="PAPS/APS_Rdtase"/>
</dbReference>
<dbReference type="PIRSF" id="PIRSF000857">
    <property type="entry name" value="PAPS_reductase"/>
    <property type="match status" value="1"/>
</dbReference>
<comment type="catalytic activity">
    <reaction evidence="3">
        <text>[thioredoxin]-disulfide + sulfite + adenosine 3',5'-bisphosphate + 2 H(+) = [thioredoxin]-dithiol + 3'-phosphoadenylyl sulfate</text>
        <dbReference type="Rhea" id="RHEA:11724"/>
        <dbReference type="Rhea" id="RHEA-COMP:10698"/>
        <dbReference type="Rhea" id="RHEA-COMP:10700"/>
        <dbReference type="ChEBI" id="CHEBI:15378"/>
        <dbReference type="ChEBI" id="CHEBI:17359"/>
        <dbReference type="ChEBI" id="CHEBI:29950"/>
        <dbReference type="ChEBI" id="CHEBI:50058"/>
        <dbReference type="ChEBI" id="CHEBI:58339"/>
        <dbReference type="ChEBI" id="CHEBI:58343"/>
        <dbReference type="EC" id="1.8.4.8"/>
    </reaction>
</comment>
<dbReference type="InterPro" id="IPR011800">
    <property type="entry name" value="PAPS_reductase_CysH"/>
</dbReference>
<evidence type="ECO:0000313" key="6">
    <source>
        <dbReference type="Proteomes" id="UP001597110"/>
    </source>
</evidence>
<comment type="caution">
    <text evidence="5">The sequence shown here is derived from an EMBL/GenBank/DDBJ whole genome shotgun (WGS) entry which is preliminary data.</text>
</comment>
<comment type="subcellular location">
    <subcellularLocation>
        <location evidence="3">Cytoplasm</location>
    </subcellularLocation>
</comment>
<evidence type="ECO:0000259" key="4">
    <source>
        <dbReference type="Pfam" id="PF01507"/>
    </source>
</evidence>
<gene>
    <name evidence="3" type="primary">cysH</name>
    <name evidence="5" type="ORF">ACFQ0E_11280</name>
</gene>
<keyword evidence="6" id="KW-1185">Reference proteome</keyword>
<dbReference type="CDD" id="cd23945">
    <property type="entry name" value="PAPS_reductase"/>
    <property type="match status" value="1"/>
</dbReference>
<evidence type="ECO:0000313" key="5">
    <source>
        <dbReference type="EMBL" id="MFD0726173.1"/>
    </source>
</evidence>